<evidence type="ECO:0000256" key="1">
    <source>
        <dbReference type="SAM" id="MobiDB-lite"/>
    </source>
</evidence>
<dbReference type="OrthoDB" id="20109at2759"/>
<feature type="region of interest" description="Disordered" evidence="1">
    <location>
        <begin position="193"/>
        <end position="291"/>
    </location>
</feature>
<feature type="compositionally biased region" description="Basic residues" evidence="1">
    <location>
        <begin position="312"/>
        <end position="322"/>
    </location>
</feature>
<evidence type="ECO:0000313" key="4">
    <source>
        <dbReference type="RefSeq" id="XP_019634894.1"/>
    </source>
</evidence>
<dbReference type="Pfam" id="PF01248">
    <property type="entry name" value="Ribosomal_L7Ae"/>
    <property type="match status" value="1"/>
</dbReference>
<evidence type="ECO:0000259" key="2">
    <source>
        <dbReference type="Pfam" id="PF01248"/>
    </source>
</evidence>
<keyword evidence="3" id="KW-1185">Reference proteome</keyword>
<dbReference type="Gene3D" id="3.30.1330.30">
    <property type="match status" value="1"/>
</dbReference>
<protein>
    <submittedName>
        <fullName evidence="4">Ribonuclease P protein subunit p38-like</fullName>
    </submittedName>
</protein>
<organism evidence="3 4">
    <name type="scientific">Branchiostoma belcheri</name>
    <name type="common">Amphioxus</name>
    <dbReference type="NCBI Taxonomy" id="7741"/>
    <lineage>
        <taxon>Eukaryota</taxon>
        <taxon>Metazoa</taxon>
        <taxon>Chordata</taxon>
        <taxon>Cephalochordata</taxon>
        <taxon>Leptocardii</taxon>
        <taxon>Amphioxiformes</taxon>
        <taxon>Branchiostomatidae</taxon>
        <taxon>Branchiostoma</taxon>
    </lineage>
</organism>
<feature type="compositionally biased region" description="Basic and acidic residues" evidence="1">
    <location>
        <begin position="253"/>
        <end position="267"/>
    </location>
</feature>
<dbReference type="GO" id="GO:0001650">
    <property type="term" value="C:fibrillar center"/>
    <property type="evidence" value="ECO:0007669"/>
    <property type="project" value="TreeGrafter"/>
</dbReference>
<feature type="compositionally biased region" description="Basic and acidic residues" evidence="1">
    <location>
        <begin position="230"/>
        <end position="239"/>
    </location>
</feature>
<reference evidence="4" key="1">
    <citation type="submission" date="2025-08" db="UniProtKB">
        <authorList>
            <consortium name="RefSeq"/>
        </authorList>
    </citation>
    <scope>IDENTIFICATION</scope>
    <source>
        <tissue evidence="4">Gonad</tissue>
    </source>
</reference>
<dbReference type="AlphaFoldDB" id="A0A6P4ZLI7"/>
<dbReference type="GeneID" id="109477881"/>
<dbReference type="RefSeq" id="XP_019634894.1">
    <property type="nucleotide sequence ID" value="XM_019779335.1"/>
</dbReference>
<dbReference type="KEGG" id="bbel:109477881"/>
<dbReference type="GO" id="GO:0000172">
    <property type="term" value="C:ribonuclease MRP complex"/>
    <property type="evidence" value="ECO:0007669"/>
    <property type="project" value="InterPro"/>
</dbReference>
<dbReference type="InterPro" id="IPR042848">
    <property type="entry name" value="Rpp38"/>
</dbReference>
<dbReference type="Proteomes" id="UP000515135">
    <property type="component" value="Unplaced"/>
</dbReference>
<dbReference type="SUPFAM" id="SSF55315">
    <property type="entry name" value="L30e-like"/>
    <property type="match status" value="1"/>
</dbReference>
<feature type="compositionally biased region" description="Basic residues" evidence="1">
    <location>
        <begin position="268"/>
        <end position="277"/>
    </location>
</feature>
<dbReference type="GO" id="GO:0033204">
    <property type="term" value="F:ribonuclease P RNA binding"/>
    <property type="evidence" value="ECO:0007669"/>
    <property type="project" value="TreeGrafter"/>
</dbReference>
<feature type="compositionally biased region" description="Acidic residues" evidence="1">
    <location>
        <begin position="203"/>
        <end position="217"/>
    </location>
</feature>
<dbReference type="PANTHER" id="PTHR46948">
    <property type="entry name" value="RIBONUCLEASE P PROTEIN SUBUNIT P38"/>
    <property type="match status" value="1"/>
</dbReference>
<feature type="compositionally biased region" description="Acidic residues" evidence="1">
    <location>
        <begin position="281"/>
        <end position="290"/>
    </location>
</feature>
<dbReference type="InterPro" id="IPR004038">
    <property type="entry name" value="Ribosomal_eL8/eL30/eS12/Gad45"/>
</dbReference>
<dbReference type="PANTHER" id="PTHR46948:SF1">
    <property type="entry name" value="RIBONUCLEASE P PROTEIN SUBUNIT P38"/>
    <property type="match status" value="1"/>
</dbReference>
<evidence type="ECO:0000313" key="3">
    <source>
        <dbReference type="Proteomes" id="UP000515135"/>
    </source>
</evidence>
<sequence length="332" mass="36899">MAAPVLEGSVRTFTPKRVSKNLLDSPYQRTWPTLEKGVTPEILSKLKSDLGAVSTYLRKETSKGKRKRAKTAEDAGKLARSVEEQELARQLKSQLVLGINEVTKALEKDRLRLVLVCRSVKPALMTQHLFLLSAVRCVPALCLSGLSETVAPILNFRTVAAMGFKKTSTEDNKTFDPLVEFVTARTPPIKISWLNVPGGAGKEEEETGSSDEEDTDEKDGCSSVKTQKSVPKDASKSEMSEDFISLISEENQEVQRETGGPEKTSEKKSKRKKKRKREIVLAEEEEEGEEGGFQALCVKRTQSMQEKESNKRKMVFKKKKKTVMTGLTGTSK</sequence>
<dbReference type="GO" id="GO:0004526">
    <property type="term" value="F:ribonuclease P activity"/>
    <property type="evidence" value="ECO:0007669"/>
    <property type="project" value="TreeGrafter"/>
</dbReference>
<dbReference type="GO" id="GO:0001682">
    <property type="term" value="P:tRNA 5'-leader removal"/>
    <property type="evidence" value="ECO:0007669"/>
    <property type="project" value="InterPro"/>
</dbReference>
<proteinExistence type="predicted"/>
<gene>
    <name evidence="4" type="primary">LOC109477881</name>
</gene>
<name>A0A6P4ZLI7_BRABE</name>
<feature type="domain" description="Ribosomal protein eL8/eL30/eS12/Gadd45" evidence="2">
    <location>
        <begin position="90"/>
        <end position="139"/>
    </location>
</feature>
<accession>A0A6P4ZLI7</accession>
<dbReference type="GO" id="GO:0005655">
    <property type="term" value="C:nucleolar ribonuclease P complex"/>
    <property type="evidence" value="ECO:0007669"/>
    <property type="project" value="InterPro"/>
</dbReference>
<feature type="region of interest" description="Disordered" evidence="1">
    <location>
        <begin position="303"/>
        <end position="332"/>
    </location>
</feature>
<dbReference type="InterPro" id="IPR029064">
    <property type="entry name" value="Ribosomal_eL30-like_sf"/>
</dbReference>